<protein>
    <recommendedName>
        <fullName evidence="3">GH18 domain-containing protein</fullName>
    </recommendedName>
</protein>
<dbReference type="GO" id="GO:0008061">
    <property type="term" value="F:chitin binding"/>
    <property type="evidence" value="ECO:0007669"/>
    <property type="project" value="InterPro"/>
</dbReference>
<dbReference type="PANTHER" id="PTHR11177:SF317">
    <property type="entry name" value="CHITINASE 12-RELATED"/>
    <property type="match status" value="1"/>
</dbReference>
<dbReference type="InterPro" id="IPR017853">
    <property type="entry name" value="GH"/>
</dbReference>
<dbReference type="Pfam" id="PF00704">
    <property type="entry name" value="Glyco_hydro_18"/>
    <property type="match status" value="1"/>
</dbReference>
<evidence type="ECO:0000313" key="6">
    <source>
        <dbReference type="Proteomes" id="UP000682733"/>
    </source>
</evidence>
<dbReference type="GO" id="GO:0005975">
    <property type="term" value="P:carbohydrate metabolic process"/>
    <property type="evidence" value="ECO:0007669"/>
    <property type="project" value="InterPro"/>
</dbReference>
<dbReference type="PANTHER" id="PTHR11177">
    <property type="entry name" value="CHITINASE"/>
    <property type="match status" value="1"/>
</dbReference>
<gene>
    <name evidence="4" type="ORF">OVA965_LOCUS199</name>
    <name evidence="5" type="ORF">TMI583_LOCUS199</name>
</gene>
<dbReference type="PROSITE" id="PS51910">
    <property type="entry name" value="GH18_2"/>
    <property type="match status" value="1"/>
</dbReference>
<accession>A0A8S2GEE3</accession>
<evidence type="ECO:0000313" key="4">
    <source>
        <dbReference type="EMBL" id="CAF0723096.1"/>
    </source>
</evidence>
<dbReference type="Proteomes" id="UP000677228">
    <property type="component" value="Unassembled WGS sequence"/>
</dbReference>
<dbReference type="SUPFAM" id="SSF51445">
    <property type="entry name" value="(Trans)glycosidases"/>
    <property type="match status" value="1"/>
</dbReference>
<name>A0A8S2GEE3_9BILA</name>
<dbReference type="GO" id="GO:0004568">
    <property type="term" value="F:chitinase activity"/>
    <property type="evidence" value="ECO:0007669"/>
    <property type="project" value="TreeGrafter"/>
</dbReference>
<dbReference type="EMBL" id="CAJNOK010000020">
    <property type="protein sequence ID" value="CAF0723096.1"/>
    <property type="molecule type" value="Genomic_DNA"/>
</dbReference>
<dbReference type="InterPro" id="IPR036322">
    <property type="entry name" value="WD40_repeat_dom_sf"/>
</dbReference>
<proteinExistence type="predicted"/>
<dbReference type="InterPro" id="IPR001223">
    <property type="entry name" value="Glyco_hydro18_cat"/>
</dbReference>
<dbReference type="InterPro" id="IPR015943">
    <property type="entry name" value="WD40/YVTN_repeat-like_dom_sf"/>
</dbReference>
<dbReference type="SMART" id="SM00636">
    <property type="entry name" value="Glyco_18"/>
    <property type="match status" value="1"/>
</dbReference>
<evidence type="ECO:0000256" key="1">
    <source>
        <dbReference type="ARBA" id="ARBA00023157"/>
    </source>
</evidence>
<dbReference type="Proteomes" id="UP000682733">
    <property type="component" value="Unassembled WGS sequence"/>
</dbReference>
<dbReference type="SUPFAM" id="SSF50978">
    <property type="entry name" value="WD40 repeat-like"/>
    <property type="match status" value="1"/>
</dbReference>
<organism evidence="5 6">
    <name type="scientific">Didymodactylos carnosus</name>
    <dbReference type="NCBI Taxonomy" id="1234261"/>
    <lineage>
        <taxon>Eukaryota</taxon>
        <taxon>Metazoa</taxon>
        <taxon>Spiralia</taxon>
        <taxon>Gnathifera</taxon>
        <taxon>Rotifera</taxon>
        <taxon>Eurotatoria</taxon>
        <taxon>Bdelloidea</taxon>
        <taxon>Philodinida</taxon>
        <taxon>Philodinidae</taxon>
        <taxon>Didymodactylos</taxon>
    </lineage>
</organism>
<reference evidence="5" key="1">
    <citation type="submission" date="2021-02" db="EMBL/GenBank/DDBJ databases">
        <authorList>
            <person name="Nowell W R."/>
        </authorList>
    </citation>
    <scope>NUCLEOTIDE SEQUENCE</scope>
</reference>
<evidence type="ECO:0000259" key="3">
    <source>
        <dbReference type="PROSITE" id="PS51910"/>
    </source>
</evidence>
<sequence length="947" mass="109708">MLYRCPSQSTFDEQMQQCVNKRTVSDIFPFDNDPQFRRVANFVIATSSPNTYDKKISSHQFSLSSSATKRMESISVKKSDYSYENRKEKLKIDSMKRMSGINDNEVEQGVLWSNNYPIIKLSDTPVLEQKTYINARANGRNTYKSLPINENLYRRVNQLKNQNPNLKTLLGVGGWNMKSEAFSAVVRNVEKRRAFIFDTINYLRKHNFDGFEADWEFPGSRGGNSNDKYYFTTFLHEFKQAAIAQSLVTGKPRLLLAAAVAAGREIVTTAYEVEKISKILDFINIMTYDFHGAWQNRTGLNAPLYQQANDFGEEALLNQDFGVALWLKQGAPAHKLVLGIPLFARTFLLARSNINDLRSPVIDNGAEGPFTRSAGFLSYFEICLLQTDNSWQIHSIVPGAESQYMFRGKEWVSFESLESVRKRAAYVVANSLGDLILRYFVFDYLVVTLLRYYHIMSEIPGYYWDPEKRRHFKILPSYSNIQGAITQTHIKLEQRLQKQNEFMNNTKQNDKEAFVTGQKKRRRQRSLSNNTRKKSKEELAKIIKPKSNVRLLREREYGLSTITNIYRTKKNGQISDRDLKPIFSYINTQDTDKYHVQLANDGYCIQVTSNHISLQELNNSLFHVCYYSQYKLPIQSEQSSFYIDKPAGTSVIMSTTHTSYNLNTVTAQFIELPVINQDDIMQSNQGYELCRMNCDKQDIDPKYYRKLSRTLRLAHYDEEEIDNFELSYIPASNALGPCCYSNSFAHFTFNVNNQLSIYDMNTFKSVICKDLNIKRVCLCDTKFSTENSQLLYLTDGHRLQMYDLRGNDVRKFSNEKCSMIKCLKRNTNYLLTSYWNETVSLNDIRMRKSIFNYETNAISFSDLNPNFTFTIDDETENYVSACSQYHIAYIWDLNDGSLINQFQCPLPKRKIYMQTKSTIACVKEMPVMIVYHPEYTKLVTSQGGLRD</sequence>
<dbReference type="EMBL" id="CAJOBA010000020">
    <property type="protein sequence ID" value="CAF3495219.1"/>
    <property type="molecule type" value="Genomic_DNA"/>
</dbReference>
<evidence type="ECO:0000313" key="5">
    <source>
        <dbReference type="EMBL" id="CAF3495219.1"/>
    </source>
</evidence>
<evidence type="ECO:0000256" key="2">
    <source>
        <dbReference type="SAM" id="MobiDB-lite"/>
    </source>
</evidence>
<dbReference type="Gene3D" id="2.130.10.10">
    <property type="entry name" value="YVTN repeat-like/Quinoprotein amine dehydrogenase"/>
    <property type="match status" value="1"/>
</dbReference>
<feature type="region of interest" description="Disordered" evidence="2">
    <location>
        <begin position="507"/>
        <end position="538"/>
    </location>
</feature>
<dbReference type="InterPro" id="IPR011583">
    <property type="entry name" value="Chitinase_II/V-like_cat"/>
</dbReference>
<comment type="caution">
    <text evidence="5">The sequence shown here is derived from an EMBL/GenBank/DDBJ whole genome shotgun (WGS) entry which is preliminary data.</text>
</comment>
<dbReference type="GO" id="GO:0006032">
    <property type="term" value="P:chitin catabolic process"/>
    <property type="evidence" value="ECO:0007669"/>
    <property type="project" value="TreeGrafter"/>
</dbReference>
<dbReference type="Gene3D" id="3.20.20.80">
    <property type="entry name" value="Glycosidases"/>
    <property type="match status" value="1"/>
</dbReference>
<dbReference type="FunFam" id="3.10.50.10:FF:000001">
    <property type="entry name" value="Chitinase 3-like 1"/>
    <property type="match status" value="1"/>
</dbReference>
<dbReference type="AlphaFoldDB" id="A0A8S2GEE3"/>
<feature type="domain" description="GH18" evidence="3">
    <location>
        <begin position="106"/>
        <end position="457"/>
    </location>
</feature>
<dbReference type="InterPro" id="IPR029070">
    <property type="entry name" value="Chitinase_insertion_sf"/>
</dbReference>
<dbReference type="Gene3D" id="3.10.50.10">
    <property type="match status" value="1"/>
</dbReference>
<dbReference type="GO" id="GO:0005576">
    <property type="term" value="C:extracellular region"/>
    <property type="evidence" value="ECO:0007669"/>
    <property type="project" value="TreeGrafter"/>
</dbReference>
<dbReference type="SUPFAM" id="SSF54556">
    <property type="entry name" value="Chitinase insertion domain"/>
    <property type="match status" value="1"/>
</dbReference>
<dbReference type="InterPro" id="IPR050314">
    <property type="entry name" value="Glycosyl_Hydrlase_18"/>
</dbReference>
<keyword evidence="1" id="KW-1015">Disulfide bond</keyword>